<dbReference type="Pfam" id="PF18024">
    <property type="entry name" value="HTH_50"/>
    <property type="match status" value="1"/>
</dbReference>
<evidence type="ECO:0000256" key="3">
    <source>
        <dbReference type="ARBA" id="ARBA00022840"/>
    </source>
</evidence>
<evidence type="ECO:0000259" key="9">
    <source>
        <dbReference type="PROSITE" id="PS50045"/>
    </source>
</evidence>
<protein>
    <recommendedName>
        <fullName evidence="7">HTH-type transcriptional regulatory protein TyrR</fullName>
    </recommendedName>
</protein>
<evidence type="ECO:0000259" key="10">
    <source>
        <dbReference type="PROSITE" id="PS50112"/>
    </source>
</evidence>
<keyword evidence="6" id="KW-0804">Transcription</keyword>
<organism evidence="11">
    <name type="scientific">Halomonas sp. RT37</name>
    <dbReference type="NCBI Taxonomy" id="2950872"/>
    <lineage>
        <taxon>Bacteria</taxon>
        <taxon>Pseudomonadati</taxon>
        <taxon>Pseudomonadota</taxon>
        <taxon>Gammaproteobacteria</taxon>
        <taxon>Oceanospirillales</taxon>
        <taxon>Halomonadaceae</taxon>
        <taxon>Halomonas</taxon>
    </lineage>
</organism>
<sequence length="500" mass="54749">MSDDDTKILKTIIDTAHDHFFIVAPDGRIRDVSPGAAAVYGMSCEELCATSVQRLEADGVLTPSVSLEVIRSGRPAQLVQRTGTGRRVIAQAHPVFEGERLVAVVSRSMDLTDLQLLQQEYALLQRRFSEHLRRGHALESDSEALEAELDDLEVKSQLMREVALLLKRVAPTDATVLMLGESGVGKTAFARQLHRWSSRRDGPFIDVNCAAIPESLFESEMFGHEKGAFSGAAPGGRKGLIEQAEGGTLFLDEIGELPLAVQTKLLKTIQDGSITRLGDRAPRRVDFRLVVATNQDLSARVEQGLFRLDLYYRLNVIPVTLPPLRERREDIPGLVERQLKRLNRRYGRDKMLARDVWQALMGWDWPGNVRELENTLERAWLSSDDVIQGDLLVPPTGASLGPLGSQQREAQQTAASVTGASAALADGATSSATLSAPGAARPELPLARGEGLKAALARREREILADCCRTLPTTYAIAEQLGISQPSVVRKLKQHGLRIG</sequence>
<dbReference type="InterPro" id="IPR058031">
    <property type="entry name" value="AAA_lid_NorR"/>
</dbReference>
<dbReference type="InterPro" id="IPR027417">
    <property type="entry name" value="P-loop_NTPase"/>
</dbReference>
<keyword evidence="8" id="KW-0175">Coiled coil</keyword>
<dbReference type="NCBIfam" id="TIGR00229">
    <property type="entry name" value="sensory_box"/>
    <property type="match status" value="1"/>
</dbReference>
<gene>
    <name evidence="11" type="ORF">NFG58_18655</name>
</gene>
<name>A0AAU7KI87_9GAMM</name>
<dbReference type="Gene3D" id="3.30.450.20">
    <property type="entry name" value="PAS domain"/>
    <property type="match status" value="1"/>
</dbReference>
<keyword evidence="5" id="KW-0238">DNA-binding</keyword>
<dbReference type="PANTHER" id="PTHR32071">
    <property type="entry name" value="TRANSCRIPTIONAL REGULATORY PROTEIN"/>
    <property type="match status" value="1"/>
</dbReference>
<dbReference type="FunFam" id="3.40.50.300:FF:000006">
    <property type="entry name" value="DNA-binding transcriptional regulator NtrC"/>
    <property type="match status" value="1"/>
</dbReference>
<dbReference type="GO" id="GO:0003677">
    <property type="term" value="F:DNA binding"/>
    <property type="evidence" value="ECO:0007669"/>
    <property type="project" value="UniProtKB-KW"/>
</dbReference>
<dbReference type="CDD" id="cd00009">
    <property type="entry name" value="AAA"/>
    <property type="match status" value="1"/>
</dbReference>
<dbReference type="SUPFAM" id="SSF55785">
    <property type="entry name" value="PYP-like sensor domain (PAS domain)"/>
    <property type="match status" value="1"/>
</dbReference>
<keyword evidence="4" id="KW-0805">Transcription regulation</keyword>
<evidence type="ECO:0000256" key="1">
    <source>
        <dbReference type="ARBA" id="ARBA00022741"/>
    </source>
</evidence>
<dbReference type="SUPFAM" id="SSF52540">
    <property type="entry name" value="P-loop containing nucleoside triphosphate hydrolases"/>
    <property type="match status" value="1"/>
</dbReference>
<evidence type="ECO:0000256" key="6">
    <source>
        <dbReference type="ARBA" id="ARBA00023163"/>
    </source>
</evidence>
<dbReference type="Gene3D" id="3.40.50.300">
    <property type="entry name" value="P-loop containing nucleotide triphosphate hydrolases"/>
    <property type="match status" value="1"/>
</dbReference>
<dbReference type="InterPro" id="IPR035965">
    <property type="entry name" value="PAS-like_dom_sf"/>
</dbReference>
<feature type="domain" description="PAS" evidence="10">
    <location>
        <begin position="5"/>
        <end position="47"/>
    </location>
</feature>
<dbReference type="GO" id="GO:0006355">
    <property type="term" value="P:regulation of DNA-templated transcription"/>
    <property type="evidence" value="ECO:0007669"/>
    <property type="project" value="InterPro"/>
</dbReference>
<dbReference type="PROSITE" id="PS00688">
    <property type="entry name" value="SIGMA54_INTERACT_3"/>
    <property type="match status" value="1"/>
</dbReference>
<evidence type="ECO:0000256" key="2">
    <source>
        <dbReference type="ARBA" id="ARBA00022797"/>
    </source>
</evidence>
<evidence type="ECO:0000256" key="8">
    <source>
        <dbReference type="SAM" id="Coils"/>
    </source>
</evidence>
<dbReference type="PROSITE" id="PS50112">
    <property type="entry name" value="PAS"/>
    <property type="match status" value="1"/>
</dbReference>
<dbReference type="PROSITE" id="PS00676">
    <property type="entry name" value="SIGMA54_INTERACT_2"/>
    <property type="match status" value="1"/>
</dbReference>
<feature type="domain" description="Sigma-54 factor interaction" evidence="9">
    <location>
        <begin position="152"/>
        <end position="381"/>
    </location>
</feature>
<evidence type="ECO:0000313" key="11">
    <source>
        <dbReference type="EMBL" id="XBO70603.1"/>
    </source>
</evidence>
<dbReference type="InterPro" id="IPR003593">
    <property type="entry name" value="AAA+_ATPase"/>
</dbReference>
<evidence type="ECO:0000256" key="7">
    <source>
        <dbReference type="ARBA" id="ARBA00029500"/>
    </source>
</evidence>
<dbReference type="RefSeq" id="WP_348827165.1">
    <property type="nucleotide sequence ID" value="NZ_CP098827.1"/>
</dbReference>
<dbReference type="EMBL" id="CP098827">
    <property type="protein sequence ID" value="XBO70603.1"/>
    <property type="molecule type" value="Genomic_DNA"/>
</dbReference>
<keyword evidence="1" id="KW-0547">Nucleotide-binding</keyword>
<dbReference type="InterPro" id="IPR025943">
    <property type="entry name" value="Sigma_54_int_dom_ATP-bd_2"/>
</dbReference>
<keyword evidence="2" id="KW-0058">Aromatic hydrocarbons catabolism</keyword>
<dbReference type="InterPro" id="IPR025662">
    <property type="entry name" value="Sigma_54_int_dom_ATP-bd_1"/>
</dbReference>
<accession>A0AAU7KI87</accession>
<dbReference type="Gene3D" id="1.10.8.60">
    <property type="match status" value="1"/>
</dbReference>
<evidence type="ECO:0000256" key="4">
    <source>
        <dbReference type="ARBA" id="ARBA00023015"/>
    </source>
</evidence>
<dbReference type="Pfam" id="PF00158">
    <property type="entry name" value="Sigma54_activat"/>
    <property type="match status" value="1"/>
</dbReference>
<dbReference type="InterPro" id="IPR009057">
    <property type="entry name" value="Homeodomain-like_sf"/>
</dbReference>
<dbReference type="PANTHER" id="PTHR32071:SF57">
    <property type="entry name" value="C4-DICARBOXYLATE TRANSPORT TRANSCRIPTIONAL REGULATORY PROTEIN DCTD"/>
    <property type="match status" value="1"/>
</dbReference>
<dbReference type="PROSITE" id="PS00675">
    <property type="entry name" value="SIGMA54_INTERACT_1"/>
    <property type="match status" value="1"/>
</dbReference>
<dbReference type="Pfam" id="PF25601">
    <property type="entry name" value="AAA_lid_14"/>
    <property type="match status" value="1"/>
</dbReference>
<evidence type="ECO:0000256" key="5">
    <source>
        <dbReference type="ARBA" id="ARBA00023125"/>
    </source>
</evidence>
<dbReference type="InterPro" id="IPR000014">
    <property type="entry name" value="PAS"/>
</dbReference>
<dbReference type="InterPro" id="IPR025944">
    <property type="entry name" value="Sigma_54_int_dom_CS"/>
</dbReference>
<dbReference type="PROSITE" id="PS50045">
    <property type="entry name" value="SIGMA54_INTERACT_4"/>
    <property type="match status" value="1"/>
</dbReference>
<dbReference type="Gene3D" id="1.10.10.60">
    <property type="entry name" value="Homeodomain-like"/>
    <property type="match status" value="1"/>
</dbReference>
<dbReference type="SMART" id="SM00382">
    <property type="entry name" value="AAA"/>
    <property type="match status" value="1"/>
</dbReference>
<dbReference type="InterPro" id="IPR002078">
    <property type="entry name" value="Sigma_54_int"/>
</dbReference>
<feature type="coiled-coil region" evidence="8">
    <location>
        <begin position="114"/>
        <end position="162"/>
    </location>
</feature>
<dbReference type="InterPro" id="IPR030828">
    <property type="entry name" value="HTH_TyrR"/>
</dbReference>
<reference evidence="11" key="1">
    <citation type="submission" date="2022-06" db="EMBL/GenBank/DDBJ databases">
        <title>A novel DMS-producing enzyme.</title>
        <authorList>
            <person name="Zhang Y."/>
        </authorList>
    </citation>
    <scope>NUCLEOTIDE SEQUENCE</scope>
    <source>
        <strain evidence="11">RT37</strain>
    </source>
</reference>
<dbReference type="AlphaFoldDB" id="A0AAU7KI87"/>
<proteinExistence type="predicted"/>
<keyword evidence="3" id="KW-0067">ATP-binding</keyword>
<dbReference type="SUPFAM" id="SSF46689">
    <property type="entry name" value="Homeodomain-like"/>
    <property type="match status" value="1"/>
</dbReference>
<dbReference type="GO" id="GO:0005524">
    <property type="term" value="F:ATP binding"/>
    <property type="evidence" value="ECO:0007669"/>
    <property type="project" value="UniProtKB-KW"/>
</dbReference>